<evidence type="ECO:0000313" key="6">
    <source>
        <dbReference type="Proteomes" id="UP000306102"/>
    </source>
</evidence>
<sequence>MGDSYWNRQQPVNPSVAGMLKRPRSDYGCNYVTKNANTLANYLLYTEYIQGSLDWIDDIYEIWGPLWEGMGVGGKLLRNFNSVFARSRLGNLNDIGCLPPSGVPSAHEMHYSLARDDDRGAPWAAKDTKAIGSAYDHYLQNAQPTSFSSGEASNLSGIGLGRSAVAGMHGRSLTDPAAMGHSGTVGRDLAPNGRGMGFDDRFTVDARAPNGRDLGFDGRLPVDAMPRPGRDTLPLPPDASNTLYVEGLPSDCRKREVAHIFRPFVGYKEVRLVSKESRHRGGDPLVLCFVDFVSPACAATALSALQGDHFSFLYGYNMDEHDPKSSCLRLQFSKYPGPRSGERSRGKSHGHMLTTKSLGMHKRSRGGRVMEVDFIISLMHSEG</sequence>
<evidence type="ECO:0000313" key="5">
    <source>
        <dbReference type="EMBL" id="THG18488.1"/>
    </source>
</evidence>
<evidence type="ECO:0000259" key="4">
    <source>
        <dbReference type="PROSITE" id="PS50102"/>
    </source>
</evidence>
<dbReference type="SMART" id="SM00360">
    <property type="entry name" value="RRM"/>
    <property type="match status" value="1"/>
</dbReference>
<reference evidence="5 6" key="1">
    <citation type="journal article" date="2018" name="Proc. Natl. Acad. Sci. U.S.A.">
        <title>Draft genome sequence of Camellia sinensis var. sinensis provides insights into the evolution of the tea genome and tea quality.</title>
        <authorList>
            <person name="Wei C."/>
            <person name="Yang H."/>
            <person name="Wang S."/>
            <person name="Zhao J."/>
            <person name="Liu C."/>
            <person name="Gao L."/>
            <person name="Xia E."/>
            <person name="Lu Y."/>
            <person name="Tai Y."/>
            <person name="She G."/>
            <person name="Sun J."/>
            <person name="Cao H."/>
            <person name="Tong W."/>
            <person name="Gao Q."/>
            <person name="Li Y."/>
            <person name="Deng W."/>
            <person name="Jiang X."/>
            <person name="Wang W."/>
            <person name="Chen Q."/>
            <person name="Zhang S."/>
            <person name="Li H."/>
            <person name="Wu J."/>
            <person name="Wang P."/>
            <person name="Li P."/>
            <person name="Shi C."/>
            <person name="Zheng F."/>
            <person name="Jian J."/>
            <person name="Huang B."/>
            <person name="Shan D."/>
            <person name="Shi M."/>
            <person name="Fang C."/>
            <person name="Yue Y."/>
            <person name="Li F."/>
            <person name="Li D."/>
            <person name="Wei S."/>
            <person name="Han B."/>
            <person name="Jiang C."/>
            <person name="Yin Y."/>
            <person name="Xia T."/>
            <person name="Zhang Z."/>
            <person name="Bennetzen J.L."/>
            <person name="Zhao S."/>
            <person name="Wan X."/>
        </authorList>
    </citation>
    <scope>NUCLEOTIDE SEQUENCE [LARGE SCALE GENOMIC DNA]</scope>
    <source>
        <strain evidence="6">cv. Shuchazao</strain>
        <tissue evidence="5">Leaf</tissue>
    </source>
</reference>
<evidence type="ECO:0000256" key="3">
    <source>
        <dbReference type="SAM" id="MobiDB-lite"/>
    </source>
</evidence>
<dbReference type="EMBL" id="SDRB02003034">
    <property type="protein sequence ID" value="THG18488.1"/>
    <property type="molecule type" value="Genomic_DNA"/>
</dbReference>
<gene>
    <name evidence="5" type="ORF">TEA_022276</name>
</gene>
<evidence type="ECO:0000256" key="1">
    <source>
        <dbReference type="ARBA" id="ARBA00022884"/>
    </source>
</evidence>
<dbReference type="AlphaFoldDB" id="A0A4S4EP39"/>
<proteinExistence type="predicted"/>
<name>A0A4S4EP39_CAMSN</name>
<dbReference type="CDD" id="cd21618">
    <property type="entry name" value="RRM_AtNSRA_like"/>
    <property type="match status" value="1"/>
</dbReference>
<dbReference type="InterPro" id="IPR000504">
    <property type="entry name" value="RRM_dom"/>
</dbReference>
<comment type="caution">
    <text evidence="5">The sequence shown here is derived from an EMBL/GenBank/DDBJ whole genome shotgun (WGS) entry which is preliminary data.</text>
</comment>
<protein>
    <recommendedName>
        <fullName evidence="4">RRM domain-containing protein</fullName>
    </recommendedName>
</protein>
<dbReference type="InterPro" id="IPR035979">
    <property type="entry name" value="RBD_domain_sf"/>
</dbReference>
<dbReference type="PANTHER" id="PTHR10501">
    <property type="entry name" value="U1 SMALL NUCLEAR RIBONUCLEOPROTEIN A/U2 SMALL NUCLEAR RIBONUCLEOPROTEIN B"/>
    <property type="match status" value="1"/>
</dbReference>
<feature type="domain" description="RRM" evidence="4">
    <location>
        <begin position="241"/>
        <end position="335"/>
    </location>
</feature>
<organism evidence="5 6">
    <name type="scientific">Camellia sinensis var. sinensis</name>
    <name type="common">China tea</name>
    <dbReference type="NCBI Taxonomy" id="542762"/>
    <lineage>
        <taxon>Eukaryota</taxon>
        <taxon>Viridiplantae</taxon>
        <taxon>Streptophyta</taxon>
        <taxon>Embryophyta</taxon>
        <taxon>Tracheophyta</taxon>
        <taxon>Spermatophyta</taxon>
        <taxon>Magnoliopsida</taxon>
        <taxon>eudicotyledons</taxon>
        <taxon>Gunneridae</taxon>
        <taxon>Pentapetalae</taxon>
        <taxon>asterids</taxon>
        <taxon>Ericales</taxon>
        <taxon>Theaceae</taxon>
        <taxon>Camellia</taxon>
    </lineage>
</organism>
<keyword evidence="1 2" id="KW-0694">RNA-binding</keyword>
<feature type="region of interest" description="Disordered" evidence="3">
    <location>
        <begin position="171"/>
        <end position="196"/>
    </location>
</feature>
<evidence type="ECO:0000256" key="2">
    <source>
        <dbReference type="PROSITE-ProRule" id="PRU00176"/>
    </source>
</evidence>
<dbReference type="Pfam" id="PF00076">
    <property type="entry name" value="RRM_1"/>
    <property type="match status" value="1"/>
</dbReference>
<dbReference type="SUPFAM" id="SSF54928">
    <property type="entry name" value="RNA-binding domain, RBD"/>
    <property type="match status" value="1"/>
</dbReference>
<dbReference type="PROSITE" id="PS50102">
    <property type="entry name" value="RRM"/>
    <property type="match status" value="1"/>
</dbReference>
<dbReference type="InterPro" id="IPR012677">
    <property type="entry name" value="Nucleotide-bd_a/b_plait_sf"/>
</dbReference>
<dbReference type="Proteomes" id="UP000306102">
    <property type="component" value="Unassembled WGS sequence"/>
</dbReference>
<dbReference type="GO" id="GO:0003723">
    <property type="term" value="F:RNA binding"/>
    <property type="evidence" value="ECO:0007669"/>
    <property type="project" value="UniProtKB-UniRule"/>
</dbReference>
<accession>A0A4S4EP39</accession>
<dbReference type="Gene3D" id="3.30.70.330">
    <property type="match status" value="1"/>
</dbReference>
<keyword evidence="6" id="KW-1185">Reference proteome</keyword>